<organism evidence="1">
    <name type="scientific">Rhizophora mucronata</name>
    <name type="common">Asiatic mangrove</name>
    <dbReference type="NCBI Taxonomy" id="61149"/>
    <lineage>
        <taxon>Eukaryota</taxon>
        <taxon>Viridiplantae</taxon>
        <taxon>Streptophyta</taxon>
        <taxon>Embryophyta</taxon>
        <taxon>Tracheophyta</taxon>
        <taxon>Spermatophyta</taxon>
        <taxon>Magnoliopsida</taxon>
        <taxon>eudicotyledons</taxon>
        <taxon>Gunneridae</taxon>
        <taxon>Pentapetalae</taxon>
        <taxon>rosids</taxon>
        <taxon>fabids</taxon>
        <taxon>Malpighiales</taxon>
        <taxon>Rhizophoraceae</taxon>
        <taxon>Rhizophora</taxon>
    </lineage>
</organism>
<accession>A0A2P2N812</accession>
<dbReference type="EMBL" id="GGEC01058145">
    <property type="protein sequence ID" value="MBX38629.1"/>
    <property type="molecule type" value="Transcribed_RNA"/>
</dbReference>
<sequence length="33" mass="3795">MICLTGNWFTTLMPTRITILYLDWKMASCLGSL</sequence>
<name>A0A2P2N812_RHIMU</name>
<protein>
    <submittedName>
        <fullName evidence="1">Uncharacterized protein</fullName>
    </submittedName>
</protein>
<dbReference type="AlphaFoldDB" id="A0A2P2N812"/>
<proteinExistence type="predicted"/>
<evidence type="ECO:0000313" key="1">
    <source>
        <dbReference type="EMBL" id="MBX38629.1"/>
    </source>
</evidence>
<reference evidence="1" key="1">
    <citation type="submission" date="2018-02" db="EMBL/GenBank/DDBJ databases">
        <title>Rhizophora mucronata_Transcriptome.</title>
        <authorList>
            <person name="Meera S.P."/>
            <person name="Sreeshan A."/>
            <person name="Augustine A."/>
        </authorList>
    </citation>
    <scope>NUCLEOTIDE SEQUENCE</scope>
    <source>
        <tissue evidence="1">Leaf</tissue>
    </source>
</reference>